<protein>
    <submittedName>
        <fullName evidence="2">Uncharacterized protein</fullName>
    </submittedName>
</protein>
<feature type="region of interest" description="Disordered" evidence="1">
    <location>
        <begin position="399"/>
        <end position="488"/>
    </location>
</feature>
<evidence type="ECO:0000313" key="3">
    <source>
        <dbReference type="Proteomes" id="UP001498398"/>
    </source>
</evidence>
<evidence type="ECO:0000256" key="1">
    <source>
        <dbReference type="SAM" id="MobiDB-lite"/>
    </source>
</evidence>
<feature type="compositionally biased region" description="Polar residues" evidence="1">
    <location>
        <begin position="1"/>
        <end position="10"/>
    </location>
</feature>
<gene>
    <name evidence="2" type="ORF">VKT23_020001</name>
</gene>
<dbReference type="EMBL" id="JBANRG010000116">
    <property type="protein sequence ID" value="KAK7434814.1"/>
    <property type="molecule type" value="Genomic_DNA"/>
</dbReference>
<feature type="compositionally biased region" description="Low complexity" evidence="1">
    <location>
        <begin position="584"/>
        <end position="607"/>
    </location>
</feature>
<feature type="compositionally biased region" description="Low complexity" evidence="1">
    <location>
        <begin position="13"/>
        <end position="47"/>
    </location>
</feature>
<feature type="compositionally biased region" description="Basic residues" evidence="1">
    <location>
        <begin position="48"/>
        <end position="60"/>
    </location>
</feature>
<reference evidence="2 3" key="1">
    <citation type="submission" date="2024-01" db="EMBL/GenBank/DDBJ databases">
        <title>A draft genome for the cacao thread blight pathogen Marasmiellus scandens.</title>
        <authorList>
            <person name="Baruah I.K."/>
            <person name="Leung J."/>
            <person name="Bukari Y."/>
            <person name="Amoako-Attah I."/>
            <person name="Meinhardt L.W."/>
            <person name="Bailey B.A."/>
            <person name="Cohen S.P."/>
        </authorList>
    </citation>
    <scope>NUCLEOTIDE SEQUENCE [LARGE SCALE GENOMIC DNA]</scope>
    <source>
        <strain evidence="2 3">GH-19</strain>
    </source>
</reference>
<feature type="compositionally biased region" description="Basic and acidic residues" evidence="1">
    <location>
        <begin position="408"/>
        <end position="419"/>
    </location>
</feature>
<sequence length="669" mass="73812">MTPSTQTLKNIQPGASSSPAPSGADTNTRQKGTTSSSKTSKPANSSKGKSKPTTGKKRGNPGKFHGIYLEELEKELPGFYERWFKRFRWHTVGCPAEFLKVEPIQKPQPDNPGAVEEATTASSGLSVTEFEALVKECNKRRDELIAQAKKQLAAWFYRQSQRAKQPIAGAGIFSGLIKKLCRVQHAPRRPIPYKFYMQHPDFAEKCSSHRLHFQCKVAEELFNEEDTETQERITQEAEEEHEVNFEAYKELMEGDNIALDGIATFGELSKEICRQNFSKFMLPQLELLRKVTGMSIVLIAGKPPAPGGAVDDFDLITLSAGTTVGPDPKRFEEFNRNDFTKHVIGQFMLFLLKTVEDVNADAGSLNDSAVARVTDKATQPAAELGSLLDDAALIQMPDDDDEEDFEDEQKKGRGKRNETTKAVVKKRKPQPKTKNVSREFVDESSDEDPWPDSDADSTNNTTATVHVTETTQAKPRLRPCPREKTPVLPEGYVLHPETKAYLDELHDDERRKTLREIRGHSRADFEQSNNIYKHKQLMKELEKDLDKRMDSGYRNPNILAILGLPVPSASAGPLLATIAPEVASGSGNSNPAPSSPSHSGPISPGCSTPSPPLHLGHSTAAETDFALVRKSPALENPAPASIPPTVTSQGAHYILCNIYCNNICGKRDG</sequence>
<dbReference type="Proteomes" id="UP001498398">
    <property type="component" value="Unassembled WGS sequence"/>
</dbReference>
<feature type="region of interest" description="Disordered" evidence="1">
    <location>
        <begin position="1"/>
        <end position="63"/>
    </location>
</feature>
<comment type="caution">
    <text evidence="2">The sequence shown here is derived from an EMBL/GenBank/DDBJ whole genome shotgun (WGS) entry which is preliminary data.</text>
</comment>
<feature type="region of interest" description="Disordered" evidence="1">
    <location>
        <begin position="584"/>
        <end position="617"/>
    </location>
</feature>
<evidence type="ECO:0000313" key="2">
    <source>
        <dbReference type="EMBL" id="KAK7434814.1"/>
    </source>
</evidence>
<proteinExistence type="predicted"/>
<organism evidence="2 3">
    <name type="scientific">Marasmiellus scandens</name>
    <dbReference type="NCBI Taxonomy" id="2682957"/>
    <lineage>
        <taxon>Eukaryota</taxon>
        <taxon>Fungi</taxon>
        <taxon>Dikarya</taxon>
        <taxon>Basidiomycota</taxon>
        <taxon>Agaricomycotina</taxon>
        <taxon>Agaricomycetes</taxon>
        <taxon>Agaricomycetidae</taxon>
        <taxon>Agaricales</taxon>
        <taxon>Marasmiineae</taxon>
        <taxon>Omphalotaceae</taxon>
        <taxon>Marasmiellus</taxon>
    </lineage>
</organism>
<accession>A0ABR1IP85</accession>
<feature type="compositionally biased region" description="Low complexity" evidence="1">
    <location>
        <begin position="456"/>
        <end position="471"/>
    </location>
</feature>
<feature type="compositionally biased region" description="Acidic residues" evidence="1">
    <location>
        <begin position="442"/>
        <end position="455"/>
    </location>
</feature>
<keyword evidence="3" id="KW-1185">Reference proteome</keyword>
<name>A0ABR1IP85_9AGAR</name>